<evidence type="ECO:0000313" key="2">
    <source>
        <dbReference type="Proteomes" id="UP001470230"/>
    </source>
</evidence>
<evidence type="ECO:0000313" key="1">
    <source>
        <dbReference type="EMBL" id="KAK8840769.1"/>
    </source>
</evidence>
<name>A0ABR2H3I2_9EUKA</name>
<organism evidence="1 2">
    <name type="scientific">Tritrichomonas musculus</name>
    <dbReference type="NCBI Taxonomy" id="1915356"/>
    <lineage>
        <taxon>Eukaryota</taxon>
        <taxon>Metamonada</taxon>
        <taxon>Parabasalia</taxon>
        <taxon>Tritrichomonadida</taxon>
        <taxon>Tritrichomonadidae</taxon>
        <taxon>Tritrichomonas</taxon>
    </lineage>
</organism>
<sequence>MYNLSHIYFYELNVGFEGYDEIIDLLIRSSYLDFLPSFELLSIVMIKKHHTITKEVIQHEIETHENIDHYKAIELATYIYLYILMMKLEFSIYYEIEYERYRNIDYMYNYDFKFIETSLLMTQKKEEVIRGETINKEFYEGFGIQID</sequence>
<proteinExistence type="predicted"/>
<reference evidence="1 2" key="1">
    <citation type="submission" date="2024-04" db="EMBL/GenBank/DDBJ databases">
        <title>Tritrichomonas musculus Genome.</title>
        <authorList>
            <person name="Alves-Ferreira E."/>
            <person name="Grigg M."/>
            <person name="Lorenzi H."/>
            <person name="Galac M."/>
        </authorList>
    </citation>
    <scope>NUCLEOTIDE SEQUENCE [LARGE SCALE GENOMIC DNA]</scope>
    <source>
        <strain evidence="1 2">EAF2021</strain>
    </source>
</reference>
<dbReference type="EMBL" id="JAPFFF010000044">
    <property type="protein sequence ID" value="KAK8840769.1"/>
    <property type="molecule type" value="Genomic_DNA"/>
</dbReference>
<gene>
    <name evidence="1" type="ORF">M9Y10_030548</name>
</gene>
<protein>
    <submittedName>
        <fullName evidence="1">Uncharacterized protein</fullName>
    </submittedName>
</protein>
<keyword evidence="2" id="KW-1185">Reference proteome</keyword>
<accession>A0ABR2H3I2</accession>
<dbReference type="Proteomes" id="UP001470230">
    <property type="component" value="Unassembled WGS sequence"/>
</dbReference>
<comment type="caution">
    <text evidence="1">The sequence shown here is derived from an EMBL/GenBank/DDBJ whole genome shotgun (WGS) entry which is preliminary data.</text>
</comment>